<evidence type="ECO:0000256" key="1">
    <source>
        <dbReference type="SAM" id="MobiDB-lite"/>
    </source>
</evidence>
<organism evidence="2 3">
    <name type="scientific">Stylosanthes scabra</name>
    <dbReference type="NCBI Taxonomy" id="79078"/>
    <lineage>
        <taxon>Eukaryota</taxon>
        <taxon>Viridiplantae</taxon>
        <taxon>Streptophyta</taxon>
        <taxon>Embryophyta</taxon>
        <taxon>Tracheophyta</taxon>
        <taxon>Spermatophyta</taxon>
        <taxon>Magnoliopsida</taxon>
        <taxon>eudicotyledons</taxon>
        <taxon>Gunneridae</taxon>
        <taxon>Pentapetalae</taxon>
        <taxon>rosids</taxon>
        <taxon>fabids</taxon>
        <taxon>Fabales</taxon>
        <taxon>Fabaceae</taxon>
        <taxon>Papilionoideae</taxon>
        <taxon>50 kb inversion clade</taxon>
        <taxon>dalbergioids sensu lato</taxon>
        <taxon>Dalbergieae</taxon>
        <taxon>Pterocarpus clade</taxon>
        <taxon>Stylosanthes</taxon>
    </lineage>
</organism>
<feature type="compositionally biased region" description="Basic residues" evidence="1">
    <location>
        <begin position="112"/>
        <end position="125"/>
    </location>
</feature>
<feature type="region of interest" description="Disordered" evidence="1">
    <location>
        <begin position="425"/>
        <end position="545"/>
    </location>
</feature>
<comment type="caution">
    <text evidence="2">The sequence shown here is derived from an EMBL/GenBank/DDBJ whole genome shotgun (WGS) entry which is preliminary data.</text>
</comment>
<name>A0ABU6W1F1_9FABA</name>
<proteinExistence type="predicted"/>
<keyword evidence="3" id="KW-1185">Reference proteome</keyword>
<feature type="region of interest" description="Disordered" evidence="1">
    <location>
        <begin position="1"/>
        <end position="224"/>
    </location>
</feature>
<gene>
    <name evidence="2" type="ORF">PIB30_104481</name>
</gene>
<feature type="compositionally biased region" description="Basic and acidic residues" evidence="1">
    <location>
        <begin position="503"/>
        <end position="515"/>
    </location>
</feature>
<feature type="region of interest" description="Disordered" evidence="1">
    <location>
        <begin position="817"/>
        <end position="853"/>
    </location>
</feature>
<feature type="compositionally biased region" description="Basic and acidic residues" evidence="1">
    <location>
        <begin position="470"/>
        <end position="479"/>
    </location>
</feature>
<feature type="compositionally biased region" description="Basic residues" evidence="1">
    <location>
        <begin position="175"/>
        <end position="190"/>
    </location>
</feature>
<evidence type="ECO:0000313" key="2">
    <source>
        <dbReference type="EMBL" id="MED6178103.1"/>
    </source>
</evidence>
<dbReference type="EMBL" id="JASCZI010154648">
    <property type="protein sequence ID" value="MED6178103.1"/>
    <property type="molecule type" value="Genomic_DNA"/>
</dbReference>
<feature type="compositionally biased region" description="Basic residues" evidence="1">
    <location>
        <begin position="148"/>
        <end position="160"/>
    </location>
</feature>
<feature type="compositionally biased region" description="Basic residues" evidence="1">
    <location>
        <begin position="57"/>
        <end position="68"/>
    </location>
</feature>
<reference evidence="2 3" key="1">
    <citation type="journal article" date="2023" name="Plants (Basel)">
        <title>Bridging the Gap: Combining Genomics and Transcriptomics Approaches to Understand Stylosanthes scabra, an Orphan Legume from the Brazilian Caatinga.</title>
        <authorList>
            <person name="Ferreira-Neto J.R.C."/>
            <person name="da Silva M.D."/>
            <person name="Binneck E."/>
            <person name="de Melo N.F."/>
            <person name="da Silva R.H."/>
            <person name="de Melo A.L.T.M."/>
            <person name="Pandolfi V."/>
            <person name="Bustamante F.O."/>
            <person name="Brasileiro-Vidal A.C."/>
            <person name="Benko-Iseppon A.M."/>
        </authorList>
    </citation>
    <scope>NUCLEOTIDE SEQUENCE [LARGE SCALE GENOMIC DNA]</scope>
    <source>
        <tissue evidence="2">Leaves</tissue>
    </source>
</reference>
<dbReference type="Proteomes" id="UP001341840">
    <property type="component" value="Unassembled WGS sequence"/>
</dbReference>
<protein>
    <submittedName>
        <fullName evidence="2">Uncharacterized protein</fullName>
    </submittedName>
</protein>
<evidence type="ECO:0000313" key="3">
    <source>
        <dbReference type="Proteomes" id="UP001341840"/>
    </source>
</evidence>
<sequence length="891" mass="94512">MGTLQGYPENYPTSTKAPSLRGGGEEDPTGEPRSRTCLNEGPSPEGERREAPQGGLRLKKTLPQRRRPALTSRIPRPPDAEKAPHPPHGRMGDCPAAVRQSAGRSRSPGTRPPRRWRPGAWRKRSPPPPHPRSAQNTVHSTGDLLSARRVRGDRPRHRVSLGRGQPPRHQGTGRGKQHGNRLRDLRRHIHPGGVQTPDDQDGRGPGDPSTRGRGGGHGPDGLRRVSVRLGRGGGCGNGHHAASFSLFSLSISFCMVSKRRRIPGCSVPGGEHPTPDDVHAALRIVELGLHRLQGRDDPGLVRALLPGVGELGEHPSPDDVDTLLGLPDETQELVHSVCQLGLLVVCDRRSGCRGVSAVVARDERGPVDPPVRAIAPGVGLREDLEVQVGAHDVPGRPGPPLHLPPHHPIPHVQGRLVLVRAHGQERPVVDDGDDPRVRGHPAEPAADQVPAGLPRGSREVARPVGPQDRPIPDRVDRSAHRGPVVRAGVPAAEVGGQVPAGAERLRDREPGDRQGQRARGGGRHGTAASAGGAPGLGGVHPGHDFRDARVVPARARGSRPVLVPVDLERPIDALEPGDQLHEGRQVPRGHLRVALDPDGGGVAGRVAGVPGGVGRGDQARGPPRLDHEVCGRVPVGAGEVVRDGLELLPVRAPVVHGDPGDCASLPVHGGDLGGGRVVGAGPGGLIQPGGGPDLGGHASLLGVCGPSFEGALGEKRPEDHGVLRRRRRQSALDVGAEHRDVVRGRGDPGLSLLGGLPHLRPRLRDLSPLLLPLRPRRGPLSLHLRLDPLQLLLLRQELRPLGLVGLAQVRDDLRLRVPRPRPVHQGHERTGDQGDDDAGDDGGGPRSHQRSSCLPPVAWMMPVSRACRAWTHWISQMRATAAAATPRPLPQ</sequence>
<accession>A0ABU6W1F1</accession>
<feature type="compositionally biased region" description="Basic and acidic residues" evidence="1">
    <location>
        <begin position="425"/>
        <end position="441"/>
    </location>
</feature>